<gene>
    <name evidence="1" type="ORF">SAMN05421666_1752</name>
</gene>
<dbReference type="Proteomes" id="UP000186019">
    <property type="component" value="Unassembled WGS sequence"/>
</dbReference>
<keyword evidence="2" id="KW-1185">Reference proteome</keyword>
<evidence type="ECO:0000313" key="2">
    <source>
        <dbReference type="Proteomes" id="UP000186019"/>
    </source>
</evidence>
<proteinExistence type="predicted"/>
<organism evidence="1 2">
    <name type="scientific">Roseovarius nanhaiticus</name>
    <dbReference type="NCBI Taxonomy" id="573024"/>
    <lineage>
        <taxon>Bacteria</taxon>
        <taxon>Pseudomonadati</taxon>
        <taxon>Pseudomonadota</taxon>
        <taxon>Alphaproteobacteria</taxon>
        <taxon>Rhodobacterales</taxon>
        <taxon>Roseobacteraceae</taxon>
        <taxon>Roseovarius</taxon>
    </lineage>
</organism>
<sequence length="132" mass="14741">MKWIILIILLAVVALLAWIRLAPDDTARWHKLPETVGDKDLEGGVMRRVQGDLAALDAIIRAEPRTQVLAGSVEEGMVTYITRSRVFGFPDYTTVAQRGGDLVIHARLRYGKSDMGVNKARVERWLAAMRQG</sequence>
<evidence type="ECO:0000313" key="1">
    <source>
        <dbReference type="EMBL" id="SIS08608.1"/>
    </source>
</evidence>
<dbReference type="STRING" id="573024.SAMN05216208_0384"/>
<protein>
    <recommendedName>
        <fullName evidence="3">DUF1499 domain-containing protein</fullName>
    </recommendedName>
</protein>
<reference evidence="1 2" key="1">
    <citation type="submission" date="2017-01" db="EMBL/GenBank/DDBJ databases">
        <authorList>
            <person name="Mah S.A."/>
            <person name="Swanson W.J."/>
            <person name="Moy G.W."/>
            <person name="Vacquier V.D."/>
        </authorList>
    </citation>
    <scope>NUCLEOTIDE SEQUENCE [LARGE SCALE GENOMIC DNA]</scope>
    <source>
        <strain evidence="1 2">DSM 29590</strain>
    </source>
</reference>
<dbReference type="InterPro" id="IPR010865">
    <property type="entry name" value="DUF1499"/>
</dbReference>
<dbReference type="AlphaFoldDB" id="A0A1N7G7T2"/>
<evidence type="ECO:0008006" key="3">
    <source>
        <dbReference type="Google" id="ProtNLM"/>
    </source>
</evidence>
<dbReference type="OrthoDB" id="8479024at2"/>
<accession>A0A1N7G7T2</accession>
<dbReference type="RefSeq" id="WP_076532706.1">
    <property type="nucleotide sequence ID" value="NZ_FOAC01000001.1"/>
</dbReference>
<name>A0A1N7G7T2_9RHOB</name>
<dbReference type="EMBL" id="FTNV01000001">
    <property type="protein sequence ID" value="SIS08608.1"/>
    <property type="molecule type" value="Genomic_DNA"/>
</dbReference>
<dbReference type="Pfam" id="PF07386">
    <property type="entry name" value="DUF1499"/>
    <property type="match status" value="1"/>
</dbReference>